<sequence>MQTLVEDFLQYLRHERGQSEHTQKTYAALLGKFLNWAQIQKLTDWKEVELKHLTAFLMFERERLVEVKEGQSPRKLSSESVYLEIAALRAFYKFAENEKILPLNIAESLSLPRRWKRLPKALSDLEITQLLTLEIPETPRTLGDQAVLELAYASGLRLAELRNIRMEQLHLEVGFINVIGKGNKERVVPVGSKAVQALQRYLESGRPKLVTPRSPANVFLTMRGTPFAAVTLWKRIKDRVKRSGVARNVTPHMLRHSFATHLLEHGADLRVIQELLGHANISTTEIYTHVSGSRLREVHRKFHPRG</sequence>
<protein>
    <recommendedName>
        <fullName evidence="9">Tyrosine recombinase XerC</fullName>
    </recommendedName>
</protein>
<dbReference type="GO" id="GO:0003677">
    <property type="term" value="F:DNA binding"/>
    <property type="evidence" value="ECO:0007669"/>
    <property type="project" value="UniProtKB-UniRule"/>
</dbReference>
<dbReference type="AlphaFoldDB" id="B9XMB7"/>
<dbReference type="InterPro" id="IPR023009">
    <property type="entry name" value="Tyrosine_recombinase_XerC/XerD"/>
</dbReference>
<reference evidence="12 13" key="1">
    <citation type="journal article" date="2011" name="J. Bacteriol.">
        <title>Genome sequence of 'Pedosphaera parvula' Ellin514, an aerobic Verrucomicrobial isolate from pasture soil.</title>
        <authorList>
            <person name="Kant R."/>
            <person name="van Passel M.W."/>
            <person name="Sangwan P."/>
            <person name="Palva A."/>
            <person name="Lucas S."/>
            <person name="Copeland A."/>
            <person name="Lapidus A."/>
            <person name="Glavina Del Rio T."/>
            <person name="Dalin E."/>
            <person name="Tice H."/>
            <person name="Bruce D."/>
            <person name="Goodwin L."/>
            <person name="Pitluck S."/>
            <person name="Chertkov O."/>
            <person name="Larimer F.W."/>
            <person name="Land M.L."/>
            <person name="Hauser L."/>
            <person name="Brettin T.S."/>
            <person name="Detter J.C."/>
            <person name="Han S."/>
            <person name="de Vos W.M."/>
            <person name="Janssen P.H."/>
            <person name="Smidt H."/>
        </authorList>
    </citation>
    <scope>NUCLEOTIDE SEQUENCE [LARGE SCALE GENOMIC DNA]</scope>
    <source>
        <strain evidence="12 13">Ellin514</strain>
    </source>
</reference>
<comment type="function">
    <text evidence="9">Site-specific tyrosine recombinase, which acts by catalyzing the cutting and rejoining of the recombining DNA molecules. The XerC-XerD complex is essential to convert dimers of the bacterial chromosome into monomers to permit their segregation at cell division. It also contributes to the segregational stability of plasmids.</text>
</comment>
<organism evidence="12 13">
    <name type="scientific">Pedosphaera parvula (strain Ellin514)</name>
    <dbReference type="NCBI Taxonomy" id="320771"/>
    <lineage>
        <taxon>Bacteria</taxon>
        <taxon>Pseudomonadati</taxon>
        <taxon>Verrucomicrobiota</taxon>
        <taxon>Pedosphaerae</taxon>
        <taxon>Pedosphaerales</taxon>
        <taxon>Pedosphaeraceae</taxon>
        <taxon>Pedosphaera</taxon>
    </lineage>
</organism>
<evidence type="ECO:0000256" key="6">
    <source>
        <dbReference type="ARBA" id="ARBA00023125"/>
    </source>
</evidence>
<keyword evidence="6 9" id="KW-0238">DNA-binding</keyword>
<evidence type="ECO:0000256" key="8">
    <source>
        <dbReference type="ARBA" id="ARBA00023306"/>
    </source>
</evidence>
<dbReference type="SUPFAM" id="SSF56349">
    <property type="entry name" value="DNA breaking-rejoining enzymes"/>
    <property type="match status" value="1"/>
</dbReference>
<evidence type="ECO:0000256" key="7">
    <source>
        <dbReference type="ARBA" id="ARBA00023172"/>
    </source>
</evidence>
<dbReference type="OrthoDB" id="9801717at2"/>
<evidence type="ECO:0000256" key="1">
    <source>
        <dbReference type="ARBA" id="ARBA00004496"/>
    </source>
</evidence>
<dbReference type="EMBL" id="ABOX02000034">
    <property type="protein sequence ID" value="EEF58959.1"/>
    <property type="molecule type" value="Genomic_DNA"/>
</dbReference>
<keyword evidence="7 9" id="KW-0233">DNA recombination</keyword>
<dbReference type="CDD" id="cd00798">
    <property type="entry name" value="INT_XerDC_C"/>
    <property type="match status" value="1"/>
</dbReference>
<dbReference type="PANTHER" id="PTHR30349">
    <property type="entry name" value="PHAGE INTEGRASE-RELATED"/>
    <property type="match status" value="1"/>
</dbReference>
<feature type="active site" evidence="9">
    <location>
        <position position="252"/>
    </location>
</feature>
<feature type="active site" description="O-(3'-phospho-DNA)-tyrosine intermediate" evidence="9">
    <location>
        <position position="287"/>
    </location>
</feature>
<accession>B9XMB7</accession>
<dbReference type="SUPFAM" id="SSF47823">
    <property type="entry name" value="lambda integrase-like, N-terminal domain"/>
    <property type="match status" value="1"/>
</dbReference>
<dbReference type="Pfam" id="PF00589">
    <property type="entry name" value="Phage_integrase"/>
    <property type="match status" value="1"/>
</dbReference>
<keyword evidence="13" id="KW-1185">Reference proteome</keyword>
<evidence type="ECO:0000259" key="10">
    <source>
        <dbReference type="PROSITE" id="PS51898"/>
    </source>
</evidence>
<gene>
    <name evidence="9" type="primary">xerC</name>
    <name evidence="12" type="ORF">Cflav_PD2008</name>
</gene>
<evidence type="ECO:0000313" key="13">
    <source>
        <dbReference type="Proteomes" id="UP000003688"/>
    </source>
</evidence>
<dbReference type="Proteomes" id="UP000003688">
    <property type="component" value="Unassembled WGS sequence"/>
</dbReference>
<dbReference type="PANTHER" id="PTHR30349:SF81">
    <property type="entry name" value="TYROSINE RECOMBINASE XERC"/>
    <property type="match status" value="1"/>
</dbReference>
<dbReference type="Gene3D" id="1.10.150.130">
    <property type="match status" value="1"/>
</dbReference>
<dbReference type="Pfam" id="PF02899">
    <property type="entry name" value="Phage_int_SAM_1"/>
    <property type="match status" value="1"/>
</dbReference>
<dbReference type="Gene3D" id="1.10.443.10">
    <property type="entry name" value="Intergrase catalytic core"/>
    <property type="match status" value="1"/>
</dbReference>
<dbReference type="InterPro" id="IPR010998">
    <property type="entry name" value="Integrase_recombinase_N"/>
</dbReference>
<evidence type="ECO:0000256" key="4">
    <source>
        <dbReference type="ARBA" id="ARBA00022829"/>
    </source>
</evidence>
<feature type="domain" description="Tyr recombinase" evidence="10">
    <location>
        <begin position="117"/>
        <end position="300"/>
    </location>
</feature>
<dbReference type="STRING" id="320771.Cflav_PD2008"/>
<dbReference type="InterPro" id="IPR013762">
    <property type="entry name" value="Integrase-like_cat_sf"/>
</dbReference>
<dbReference type="InterPro" id="IPR002104">
    <property type="entry name" value="Integrase_catalytic"/>
</dbReference>
<evidence type="ECO:0000256" key="5">
    <source>
        <dbReference type="ARBA" id="ARBA00022908"/>
    </source>
</evidence>
<dbReference type="InterPro" id="IPR011010">
    <property type="entry name" value="DNA_brk_join_enz"/>
</dbReference>
<comment type="subcellular location">
    <subcellularLocation>
        <location evidence="1 9">Cytoplasm</location>
    </subcellularLocation>
</comment>
<keyword evidence="8 9" id="KW-0131">Cell cycle</keyword>
<dbReference type="InterPro" id="IPR004107">
    <property type="entry name" value="Integrase_SAM-like_N"/>
</dbReference>
<comment type="caution">
    <text evidence="12">The sequence shown here is derived from an EMBL/GenBank/DDBJ whole genome shotgun (WGS) entry which is preliminary data.</text>
</comment>
<dbReference type="GO" id="GO:0051301">
    <property type="term" value="P:cell division"/>
    <property type="evidence" value="ECO:0007669"/>
    <property type="project" value="UniProtKB-KW"/>
</dbReference>
<evidence type="ECO:0000259" key="11">
    <source>
        <dbReference type="PROSITE" id="PS51900"/>
    </source>
</evidence>
<dbReference type="GO" id="GO:0009037">
    <property type="term" value="F:tyrosine-based site-specific recombinase activity"/>
    <property type="evidence" value="ECO:0007669"/>
    <property type="project" value="UniProtKB-UniRule"/>
</dbReference>
<evidence type="ECO:0000256" key="9">
    <source>
        <dbReference type="HAMAP-Rule" id="MF_01808"/>
    </source>
</evidence>
<dbReference type="InterPro" id="IPR050090">
    <property type="entry name" value="Tyrosine_recombinase_XerCD"/>
</dbReference>
<dbReference type="GO" id="GO:0006313">
    <property type="term" value="P:DNA transposition"/>
    <property type="evidence" value="ECO:0007669"/>
    <property type="project" value="UniProtKB-UniRule"/>
</dbReference>
<keyword evidence="4 9" id="KW-0159">Chromosome partition</keyword>
<feature type="domain" description="Core-binding (CB)" evidence="11">
    <location>
        <begin position="1"/>
        <end position="96"/>
    </location>
</feature>
<keyword evidence="5 9" id="KW-0229">DNA integration</keyword>
<dbReference type="GO" id="GO:0005737">
    <property type="term" value="C:cytoplasm"/>
    <property type="evidence" value="ECO:0007669"/>
    <property type="project" value="UniProtKB-SubCell"/>
</dbReference>
<dbReference type="PROSITE" id="PS51900">
    <property type="entry name" value="CB"/>
    <property type="match status" value="1"/>
</dbReference>
<dbReference type="InterPro" id="IPR044068">
    <property type="entry name" value="CB"/>
</dbReference>
<dbReference type="HAMAP" id="MF_01808">
    <property type="entry name" value="Recomb_XerC_XerD"/>
    <property type="match status" value="1"/>
</dbReference>
<dbReference type="PROSITE" id="PS51898">
    <property type="entry name" value="TYR_RECOMBINASE"/>
    <property type="match status" value="1"/>
</dbReference>
<feature type="active site" evidence="9">
    <location>
        <position position="255"/>
    </location>
</feature>
<proteinExistence type="inferred from homology"/>
<keyword evidence="2 9" id="KW-0963">Cytoplasm</keyword>
<feature type="active site" evidence="9">
    <location>
        <position position="181"/>
    </location>
</feature>
<feature type="active site" evidence="9">
    <location>
        <position position="278"/>
    </location>
</feature>
<comment type="subunit">
    <text evidence="9">Forms a cyclic heterotetrameric complex composed of two molecules of XerC and two molecules of XerD.</text>
</comment>
<keyword evidence="3 9" id="KW-0132">Cell division</keyword>
<evidence type="ECO:0000256" key="2">
    <source>
        <dbReference type="ARBA" id="ARBA00022490"/>
    </source>
</evidence>
<dbReference type="RefSeq" id="WP_007416956.1">
    <property type="nucleotide sequence ID" value="NZ_ABOX02000034.1"/>
</dbReference>
<evidence type="ECO:0000313" key="12">
    <source>
        <dbReference type="EMBL" id="EEF58959.1"/>
    </source>
</evidence>
<evidence type="ECO:0000256" key="3">
    <source>
        <dbReference type="ARBA" id="ARBA00022618"/>
    </source>
</evidence>
<dbReference type="GO" id="GO:0007059">
    <property type="term" value="P:chromosome segregation"/>
    <property type="evidence" value="ECO:0007669"/>
    <property type="project" value="UniProtKB-UniRule"/>
</dbReference>
<feature type="active site" evidence="9">
    <location>
        <position position="157"/>
    </location>
</feature>
<name>B9XMB7_PEDPL</name>
<dbReference type="NCBIfam" id="NF001399">
    <property type="entry name" value="PRK00283.1"/>
    <property type="match status" value="1"/>
</dbReference>
<comment type="similarity">
    <text evidence="9">Belongs to the 'phage' integrase family. XerC subfamily.</text>
</comment>